<dbReference type="InParanoid" id="D8Q992"/>
<sequence length="418" mass="46671">MVKPASLASSSSAPVLKRSKTSSTIPTSGSVGSIESRFSSPHSRGRLRTVTVTAAHLYRKADPAPEATVRPETPTGKRHILPVFFTWKSSEVEPSHLRPMANPILRWVLVAYSIWCCLYASTSLFGEYRHDSLHTSRYRTLNELSNTQRLSRTAPHQPPLASLQPNILEAQHAPIHAITACLWTTEADAAVNVRPISAVITTSATPGSPEHASLIRQLRISDSSKPQRLWLHLLHDSGGPPTSPNAYLNTARLFAPSKNVVLFPANITTSPVHVSLLQDRMQDRPILLTPRAPSSFPPFSPAPIALSRDYPVWCSERFFYGGDRLADWKECLWHIWLNQFGDVDFLNVTSVAPVVRGISPADRKIRSRLVSRFRTETCDLFAKQHMIRQEEGVRTHPAKQRWLIDFCAKTSDSVITSW</sequence>
<gene>
    <name evidence="2" type="ORF">SCHCODRAFT_110512</name>
</gene>
<feature type="region of interest" description="Disordered" evidence="1">
    <location>
        <begin position="1"/>
        <end position="45"/>
    </location>
</feature>
<feature type="non-terminal residue" evidence="2">
    <location>
        <position position="418"/>
    </location>
</feature>
<protein>
    <recommendedName>
        <fullName evidence="4">Glycosyltransferase family 49 protein</fullName>
    </recommendedName>
</protein>
<evidence type="ECO:0000313" key="2">
    <source>
        <dbReference type="EMBL" id="EFI95613.1"/>
    </source>
</evidence>
<dbReference type="STRING" id="578458.D8Q992"/>
<evidence type="ECO:0008006" key="4">
    <source>
        <dbReference type="Google" id="ProtNLM"/>
    </source>
</evidence>
<proteinExistence type="predicted"/>
<name>D8Q992_SCHCM</name>
<feature type="compositionally biased region" description="Polar residues" evidence="1">
    <location>
        <begin position="21"/>
        <end position="42"/>
    </location>
</feature>
<dbReference type="HOGENOM" id="CLU_037037_0_0_1"/>
<dbReference type="EMBL" id="GL377308">
    <property type="protein sequence ID" value="EFI95613.1"/>
    <property type="molecule type" value="Genomic_DNA"/>
</dbReference>
<keyword evidence="3" id="KW-1185">Reference proteome</keyword>
<evidence type="ECO:0000256" key="1">
    <source>
        <dbReference type="SAM" id="MobiDB-lite"/>
    </source>
</evidence>
<accession>D8Q992</accession>
<evidence type="ECO:0000313" key="3">
    <source>
        <dbReference type="Proteomes" id="UP000007431"/>
    </source>
</evidence>
<reference evidence="2 3" key="1">
    <citation type="journal article" date="2010" name="Nat. Biotechnol.">
        <title>Genome sequence of the model mushroom Schizophyllum commune.</title>
        <authorList>
            <person name="Ohm R.A."/>
            <person name="de Jong J.F."/>
            <person name="Lugones L.G."/>
            <person name="Aerts A."/>
            <person name="Kothe E."/>
            <person name="Stajich J.E."/>
            <person name="de Vries R.P."/>
            <person name="Record E."/>
            <person name="Levasseur A."/>
            <person name="Baker S.E."/>
            <person name="Bartholomew K.A."/>
            <person name="Coutinho P.M."/>
            <person name="Erdmann S."/>
            <person name="Fowler T.J."/>
            <person name="Gathman A.C."/>
            <person name="Lombard V."/>
            <person name="Henrissat B."/>
            <person name="Knabe N."/>
            <person name="Kuees U."/>
            <person name="Lilly W.W."/>
            <person name="Lindquist E."/>
            <person name="Lucas S."/>
            <person name="Magnuson J.K."/>
            <person name="Piumi F."/>
            <person name="Raudaskoski M."/>
            <person name="Salamov A."/>
            <person name="Schmutz J."/>
            <person name="Schwarze F.W.M.R."/>
            <person name="vanKuyk P.A."/>
            <person name="Horton J.S."/>
            <person name="Grigoriev I.V."/>
            <person name="Woesten H.A.B."/>
        </authorList>
    </citation>
    <scope>NUCLEOTIDE SEQUENCE [LARGE SCALE GENOMIC DNA]</scope>
    <source>
        <strain evidence="3">H4-8 / FGSC 9210</strain>
    </source>
</reference>
<organism evidence="3">
    <name type="scientific">Schizophyllum commune (strain H4-8 / FGSC 9210)</name>
    <name type="common">Split gill fungus</name>
    <dbReference type="NCBI Taxonomy" id="578458"/>
    <lineage>
        <taxon>Eukaryota</taxon>
        <taxon>Fungi</taxon>
        <taxon>Dikarya</taxon>
        <taxon>Basidiomycota</taxon>
        <taxon>Agaricomycotina</taxon>
        <taxon>Agaricomycetes</taxon>
        <taxon>Agaricomycetidae</taxon>
        <taxon>Agaricales</taxon>
        <taxon>Schizophyllaceae</taxon>
        <taxon>Schizophyllum</taxon>
    </lineage>
</organism>
<dbReference type="OMA" id="WCTERLF"/>
<dbReference type="Proteomes" id="UP000007431">
    <property type="component" value="Unassembled WGS sequence"/>
</dbReference>
<dbReference type="eggNOG" id="ENOG502ST1Z">
    <property type="taxonomic scope" value="Eukaryota"/>
</dbReference>
<feature type="compositionally biased region" description="Low complexity" evidence="1">
    <location>
        <begin position="1"/>
        <end position="16"/>
    </location>
</feature>
<dbReference type="VEuPathDB" id="FungiDB:SCHCODRAFT_02346424"/>
<dbReference type="AlphaFoldDB" id="D8Q992"/>